<protein>
    <submittedName>
        <fullName evidence="1">GntR family transcriptional regulator</fullName>
    </submittedName>
</protein>
<keyword evidence="2" id="KW-1185">Reference proteome</keyword>
<evidence type="ECO:0000313" key="2">
    <source>
        <dbReference type="Proteomes" id="UP000616151"/>
    </source>
</evidence>
<gene>
    <name evidence="1" type="ORF">JHL16_21740</name>
</gene>
<name>A0ACC5R8R9_9HYPH</name>
<proteinExistence type="predicted"/>
<accession>A0ACC5R8R9</accession>
<organism evidence="1 2">
    <name type="scientific">Taklimakanibacter albus</name>
    <dbReference type="NCBI Taxonomy" id="2800327"/>
    <lineage>
        <taxon>Bacteria</taxon>
        <taxon>Pseudomonadati</taxon>
        <taxon>Pseudomonadota</taxon>
        <taxon>Alphaproteobacteria</taxon>
        <taxon>Hyphomicrobiales</taxon>
        <taxon>Aestuariivirgaceae</taxon>
        <taxon>Taklimakanibacter</taxon>
    </lineage>
</organism>
<comment type="caution">
    <text evidence="1">The sequence shown here is derived from an EMBL/GenBank/DDBJ whole genome shotgun (WGS) entry which is preliminary data.</text>
</comment>
<dbReference type="EMBL" id="JAENHL010000007">
    <property type="protein sequence ID" value="MBK1868997.1"/>
    <property type="molecule type" value="Genomic_DNA"/>
</dbReference>
<dbReference type="Proteomes" id="UP000616151">
    <property type="component" value="Unassembled WGS sequence"/>
</dbReference>
<reference evidence="1" key="1">
    <citation type="submission" date="2021-01" db="EMBL/GenBank/DDBJ databases">
        <authorList>
            <person name="Sun Q."/>
        </authorList>
    </citation>
    <scope>NUCLEOTIDE SEQUENCE</scope>
    <source>
        <strain evidence="1">YIM B02566</strain>
    </source>
</reference>
<sequence length="229" mass="25354">MIVEGFAPVSSRSTVQDVVYRQLRHALMTGRFDPGQTLTISSLAESFGTSHMPVREALRRLAAENALEIAANGSARIPAVSLERLDDLCRARVALESLAADLAVSHISAAEIGQLKALILEHEIMARRGSVVEMLGKNQEFHFLLYKASRSDVLIQLIETLWLRFGPYMRTLTLHVEPILKSESGETFTTHHHEALVALKAGDSFALRQAIIADITATQDLLRELCRED</sequence>
<evidence type="ECO:0000313" key="1">
    <source>
        <dbReference type="EMBL" id="MBK1868997.1"/>
    </source>
</evidence>